<proteinExistence type="inferred from homology"/>
<dbReference type="GO" id="GO:0004252">
    <property type="term" value="F:serine-type endopeptidase activity"/>
    <property type="evidence" value="ECO:0007669"/>
    <property type="project" value="InterPro"/>
</dbReference>
<dbReference type="GO" id="GO:0006508">
    <property type="term" value="P:proteolysis"/>
    <property type="evidence" value="ECO:0007669"/>
    <property type="project" value="UniProtKB-KW"/>
</dbReference>
<dbReference type="InterPro" id="IPR009003">
    <property type="entry name" value="Peptidase_S1_PA"/>
</dbReference>
<dbReference type="PANTHER" id="PTHR24276:SF98">
    <property type="entry name" value="FI18310P1-RELATED"/>
    <property type="match status" value="1"/>
</dbReference>
<keyword evidence="3" id="KW-0378">Hydrolase</keyword>
<evidence type="ECO:0000256" key="6">
    <source>
        <dbReference type="SAM" id="SignalP"/>
    </source>
</evidence>
<dbReference type="AlphaFoldDB" id="A0A232F7X1"/>
<feature type="domain" description="Peptidase S1" evidence="7">
    <location>
        <begin position="53"/>
        <end position="304"/>
    </location>
</feature>
<dbReference type="STRING" id="543379.A0A232F7X1"/>
<keyword evidence="9" id="KW-1185">Reference proteome</keyword>
<feature type="chain" id="PRO_5012285621" description="Peptidase S1 domain-containing protein" evidence="6">
    <location>
        <begin position="21"/>
        <end position="314"/>
    </location>
</feature>
<dbReference type="InterPro" id="IPR001254">
    <property type="entry name" value="Trypsin_dom"/>
</dbReference>
<evidence type="ECO:0000313" key="8">
    <source>
        <dbReference type="EMBL" id="OXU26590.1"/>
    </source>
</evidence>
<dbReference type="Proteomes" id="UP000215335">
    <property type="component" value="Unassembled WGS sequence"/>
</dbReference>
<organism evidence="8 9">
    <name type="scientific">Trichomalopsis sarcophagae</name>
    <dbReference type="NCBI Taxonomy" id="543379"/>
    <lineage>
        <taxon>Eukaryota</taxon>
        <taxon>Metazoa</taxon>
        <taxon>Ecdysozoa</taxon>
        <taxon>Arthropoda</taxon>
        <taxon>Hexapoda</taxon>
        <taxon>Insecta</taxon>
        <taxon>Pterygota</taxon>
        <taxon>Neoptera</taxon>
        <taxon>Endopterygota</taxon>
        <taxon>Hymenoptera</taxon>
        <taxon>Apocrita</taxon>
        <taxon>Proctotrupomorpha</taxon>
        <taxon>Chalcidoidea</taxon>
        <taxon>Pteromalidae</taxon>
        <taxon>Pteromalinae</taxon>
        <taxon>Trichomalopsis</taxon>
    </lineage>
</organism>
<evidence type="ECO:0000313" key="9">
    <source>
        <dbReference type="Proteomes" id="UP000215335"/>
    </source>
</evidence>
<dbReference type="PRINTS" id="PR00722">
    <property type="entry name" value="CHYMOTRYPSIN"/>
</dbReference>
<dbReference type="PANTHER" id="PTHR24276">
    <property type="entry name" value="POLYSERASE-RELATED"/>
    <property type="match status" value="1"/>
</dbReference>
<dbReference type="InterPro" id="IPR001314">
    <property type="entry name" value="Peptidase_S1A"/>
</dbReference>
<name>A0A232F7X1_9HYME</name>
<evidence type="ECO:0000256" key="4">
    <source>
        <dbReference type="ARBA" id="ARBA00022825"/>
    </source>
</evidence>
<dbReference type="SMART" id="SM00020">
    <property type="entry name" value="Tryp_SPc"/>
    <property type="match status" value="1"/>
</dbReference>
<evidence type="ECO:0000256" key="5">
    <source>
        <dbReference type="ARBA" id="ARBA00023157"/>
    </source>
</evidence>
<dbReference type="InterPro" id="IPR043504">
    <property type="entry name" value="Peptidase_S1_PA_chymotrypsin"/>
</dbReference>
<evidence type="ECO:0000256" key="3">
    <source>
        <dbReference type="ARBA" id="ARBA00022801"/>
    </source>
</evidence>
<accession>A0A232F7X1</accession>
<dbReference type="SUPFAM" id="SSF50494">
    <property type="entry name" value="Trypsin-like serine proteases"/>
    <property type="match status" value="1"/>
</dbReference>
<comment type="caution">
    <text evidence="8">The sequence shown here is derived from an EMBL/GenBank/DDBJ whole genome shotgun (WGS) entry which is preliminary data.</text>
</comment>
<sequence>MSGLWSLLFLLGISLTYVSCQTTDADNETDTDNETDAAINETDVPIVHRKSRILNGLVSEERDYRYLVSVMHLTNDVPTLLCGGAIIHRRYILTGAHCVHKYRSIDLVVRSGGVEAAHPSTPQKERRSFHRVVKTFFPRQYANTPCRKHQHDIAILKVQQIFDLSDDTRYRKVILPEQDADYEGVYGVVTGYGPDYDRESNTTNQPQAIENYYLQYVTKVRALALVVIPNEVCQERASVVITEKTICAQTCVPNAQTCFEDDGGPLVHNGVIIGILNDRQCNPETPEMFTRVSKYLYFIKNVLEHQISYDIIVR</sequence>
<keyword evidence="2" id="KW-0645">Protease</keyword>
<dbReference type="Pfam" id="PF00089">
    <property type="entry name" value="Trypsin"/>
    <property type="match status" value="1"/>
</dbReference>
<dbReference type="EMBL" id="NNAY01000775">
    <property type="protein sequence ID" value="OXU26590.1"/>
    <property type="molecule type" value="Genomic_DNA"/>
</dbReference>
<keyword evidence="4" id="KW-0720">Serine protease</keyword>
<keyword evidence="5" id="KW-1015">Disulfide bond</keyword>
<keyword evidence="6" id="KW-0732">Signal</keyword>
<dbReference type="InterPro" id="IPR050430">
    <property type="entry name" value="Peptidase_S1"/>
</dbReference>
<gene>
    <name evidence="8" type="ORF">TSAR_012028</name>
</gene>
<feature type="signal peptide" evidence="6">
    <location>
        <begin position="1"/>
        <end position="20"/>
    </location>
</feature>
<comment type="similarity">
    <text evidence="1">Belongs to the peptidase S1 family.</text>
</comment>
<dbReference type="PROSITE" id="PS50240">
    <property type="entry name" value="TRYPSIN_DOM"/>
    <property type="match status" value="1"/>
</dbReference>
<dbReference type="Gene3D" id="2.40.10.10">
    <property type="entry name" value="Trypsin-like serine proteases"/>
    <property type="match status" value="1"/>
</dbReference>
<evidence type="ECO:0000259" key="7">
    <source>
        <dbReference type="PROSITE" id="PS50240"/>
    </source>
</evidence>
<protein>
    <recommendedName>
        <fullName evidence="7">Peptidase S1 domain-containing protein</fullName>
    </recommendedName>
</protein>
<reference evidence="8 9" key="1">
    <citation type="journal article" date="2017" name="Curr. Biol.">
        <title>The Evolution of Venom by Co-option of Single-Copy Genes.</title>
        <authorList>
            <person name="Martinson E.O."/>
            <person name="Mrinalini"/>
            <person name="Kelkar Y.D."/>
            <person name="Chang C.H."/>
            <person name="Werren J.H."/>
        </authorList>
    </citation>
    <scope>NUCLEOTIDE SEQUENCE [LARGE SCALE GENOMIC DNA]</scope>
    <source>
        <strain evidence="8 9">Alberta</strain>
        <tissue evidence="8">Whole body</tissue>
    </source>
</reference>
<evidence type="ECO:0000256" key="1">
    <source>
        <dbReference type="ARBA" id="ARBA00007664"/>
    </source>
</evidence>
<evidence type="ECO:0000256" key="2">
    <source>
        <dbReference type="ARBA" id="ARBA00022670"/>
    </source>
</evidence>